<evidence type="ECO:0000256" key="2">
    <source>
        <dbReference type="ARBA" id="ARBA00023015"/>
    </source>
</evidence>
<dbReference type="GO" id="GO:0003677">
    <property type="term" value="F:DNA binding"/>
    <property type="evidence" value="ECO:0007669"/>
    <property type="project" value="UniProtKB-KW"/>
</dbReference>
<dbReference type="InterPro" id="IPR013249">
    <property type="entry name" value="RNA_pol_sigma70_r4_t2"/>
</dbReference>
<keyword evidence="3" id="KW-0731">Sigma factor</keyword>
<protein>
    <submittedName>
        <fullName evidence="8">SigE family RNA polymerase sigma factor</fullName>
    </submittedName>
</protein>
<evidence type="ECO:0000256" key="4">
    <source>
        <dbReference type="ARBA" id="ARBA00023125"/>
    </source>
</evidence>
<dbReference type="SUPFAM" id="SSF88946">
    <property type="entry name" value="Sigma2 domain of RNA polymerase sigma factors"/>
    <property type="match status" value="1"/>
</dbReference>
<dbReference type="SUPFAM" id="SSF88659">
    <property type="entry name" value="Sigma3 and sigma4 domains of RNA polymerase sigma factors"/>
    <property type="match status" value="1"/>
</dbReference>
<dbReference type="InterPro" id="IPR036388">
    <property type="entry name" value="WH-like_DNA-bd_sf"/>
</dbReference>
<dbReference type="InterPro" id="IPR014325">
    <property type="entry name" value="RNA_pol_sigma-E_actinobac"/>
</dbReference>
<comment type="caution">
    <text evidence="8">The sequence shown here is derived from an EMBL/GenBank/DDBJ whole genome shotgun (WGS) entry which is preliminary data.</text>
</comment>
<evidence type="ECO:0000256" key="3">
    <source>
        <dbReference type="ARBA" id="ARBA00023082"/>
    </source>
</evidence>
<evidence type="ECO:0000313" key="9">
    <source>
        <dbReference type="Proteomes" id="UP000307087"/>
    </source>
</evidence>
<dbReference type="NCBIfam" id="TIGR02983">
    <property type="entry name" value="SigE-fam_strep"/>
    <property type="match status" value="1"/>
</dbReference>
<keyword evidence="9" id="KW-1185">Reference proteome</keyword>
<name>A0A4S8N437_9ACTN</name>
<sequence>MTGDPPSAPRTSAPPDFDAWVAARGPALLRLAMVLTGNAADAEDAVQDALARALPRWDRIVRADDVDAYVRRMVVNAHTSWWRRFRRRESPVEPGIGVLGHGTVAGPDAATADDRARVWQAVRGLPEAQRTAVVLRYYEQLDYDEIADLTGVREGTVRSRVSRGLAVLRTALDAEGVGGVDDE</sequence>
<dbReference type="InterPro" id="IPR007627">
    <property type="entry name" value="RNA_pol_sigma70_r2"/>
</dbReference>
<evidence type="ECO:0000259" key="7">
    <source>
        <dbReference type="Pfam" id="PF08281"/>
    </source>
</evidence>
<dbReference type="Pfam" id="PF04542">
    <property type="entry name" value="Sigma70_r2"/>
    <property type="match status" value="1"/>
</dbReference>
<keyword evidence="5" id="KW-0804">Transcription</keyword>
<feature type="domain" description="RNA polymerase sigma-70 region 2" evidence="6">
    <location>
        <begin position="22"/>
        <end position="87"/>
    </location>
</feature>
<gene>
    <name evidence="8" type="ORF">E9934_13850</name>
</gene>
<comment type="similarity">
    <text evidence="1">Belongs to the sigma-70 factor family. ECF subfamily.</text>
</comment>
<accession>A0A4S8N437</accession>
<dbReference type="Gene3D" id="1.10.1740.10">
    <property type="match status" value="1"/>
</dbReference>
<dbReference type="InterPro" id="IPR013324">
    <property type="entry name" value="RNA_pol_sigma_r3/r4-like"/>
</dbReference>
<reference evidence="8 9" key="1">
    <citation type="journal article" date="2009" name="Int. J. Syst. Evol. Microbiol.">
        <title>Nocardioides caeni sp. nov., isolated from wastewater.</title>
        <authorList>
            <person name="Yoon J.H."/>
            <person name="Kang S.J."/>
            <person name="Park S."/>
            <person name="Kim W."/>
            <person name="Oh T.K."/>
        </authorList>
    </citation>
    <scope>NUCLEOTIDE SEQUENCE [LARGE SCALE GENOMIC DNA]</scope>
    <source>
        <strain evidence="8 9">DSM 23134</strain>
    </source>
</reference>
<dbReference type="InterPro" id="IPR013325">
    <property type="entry name" value="RNA_pol_sigma_r2"/>
</dbReference>
<dbReference type="Gene3D" id="1.10.10.10">
    <property type="entry name" value="Winged helix-like DNA-binding domain superfamily/Winged helix DNA-binding domain"/>
    <property type="match status" value="1"/>
</dbReference>
<keyword evidence="4" id="KW-0238">DNA-binding</keyword>
<evidence type="ECO:0000256" key="1">
    <source>
        <dbReference type="ARBA" id="ARBA00010641"/>
    </source>
</evidence>
<proteinExistence type="inferred from homology"/>
<dbReference type="Proteomes" id="UP000307087">
    <property type="component" value="Unassembled WGS sequence"/>
</dbReference>
<dbReference type="GO" id="GO:0016987">
    <property type="term" value="F:sigma factor activity"/>
    <property type="evidence" value="ECO:0007669"/>
    <property type="project" value="UniProtKB-KW"/>
</dbReference>
<feature type="domain" description="RNA polymerase sigma factor 70 region 4 type 2" evidence="7">
    <location>
        <begin position="116"/>
        <end position="166"/>
    </location>
</feature>
<dbReference type="InterPro" id="IPR014284">
    <property type="entry name" value="RNA_pol_sigma-70_dom"/>
</dbReference>
<dbReference type="Pfam" id="PF08281">
    <property type="entry name" value="Sigma70_r4_2"/>
    <property type="match status" value="1"/>
</dbReference>
<dbReference type="InterPro" id="IPR039425">
    <property type="entry name" value="RNA_pol_sigma-70-like"/>
</dbReference>
<evidence type="ECO:0000259" key="6">
    <source>
        <dbReference type="Pfam" id="PF04542"/>
    </source>
</evidence>
<dbReference type="RefSeq" id="WP_136563486.1">
    <property type="nucleotide sequence ID" value="NZ_BAABLS010000004.1"/>
</dbReference>
<dbReference type="EMBL" id="STGW01000009">
    <property type="protein sequence ID" value="THV10810.1"/>
    <property type="molecule type" value="Genomic_DNA"/>
</dbReference>
<dbReference type="GO" id="GO:0006352">
    <property type="term" value="P:DNA-templated transcription initiation"/>
    <property type="evidence" value="ECO:0007669"/>
    <property type="project" value="InterPro"/>
</dbReference>
<dbReference type="OrthoDB" id="3692620at2"/>
<evidence type="ECO:0000256" key="5">
    <source>
        <dbReference type="ARBA" id="ARBA00023163"/>
    </source>
</evidence>
<dbReference type="PANTHER" id="PTHR43133:SF50">
    <property type="entry name" value="ECF RNA POLYMERASE SIGMA FACTOR SIGM"/>
    <property type="match status" value="1"/>
</dbReference>
<evidence type="ECO:0000313" key="8">
    <source>
        <dbReference type="EMBL" id="THV10810.1"/>
    </source>
</evidence>
<dbReference type="CDD" id="cd06171">
    <property type="entry name" value="Sigma70_r4"/>
    <property type="match status" value="1"/>
</dbReference>
<keyword evidence="2" id="KW-0805">Transcription regulation</keyword>
<dbReference type="AlphaFoldDB" id="A0A4S8N437"/>
<dbReference type="NCBIfam" id="TIGR02937">
    <property type="entry name" value="sigma70-ECF"/>
    <property type="match status" value="1"/>
</dbReference>
<organism evidence="8 9">
    <name type="scientific">Nocardioides caeni</name>
    <dbReference type="NCBI Taxonomy" id="574700"/>
    <lineage>
        <taxon>Bacteria</taxon>
        <taxon>Bacillati</taxon>
        <taxon>Actinomycetota</taxon>
        <taxon>Actinomycetes</taxon>
        <taxon>Propionibacteriales</taxon>
        <taxon>Nocardioidaceae</taxon>
        <taxon>Nocardioides</taxon>
    </lineage>
</organism>
<dbReference type="PANTHER" id="PTHR43133">
    <property type="entry name" value="RNA POLYMERASE ECF-TYPE SIGMA FACTO"/>
    <property type="match status" value="1"/>
</dbReference>